<comment type="similarity">
    <text evidence="2">Belongs to the UPP synthase family.</text>
</comment>
<dbReference type="FunFam" id="3.40.1180.10:FF:000003">
    <property type="entry name" value="Isoprenyl transferase 2"/>
    <property type="match status" value="1"/>
</dbReference>
<dbReference type="Gene3D" id="3.40.1180.10">
    <property type="entry name" value="Decaprenyl diphosphate synthase-like"/>
    <property type="match status" value="1"/>
</dbReference>
<accession>A0AAD9D7K3</accession>
<evidence type="ECO:0000313" key="8">
    <source>
        <dbReference type="Proteomes" id="UP001224775"/>
    </source>
</evidence>
<keyword evidence="8" id="KW-1185">Reference proteome</keyword>
<proteinExistence type="inferred from homology"/>
<keyword evidence="4" id="KW-0479">Metal-binding</keyword>
<keyword evidence="6" id="KW-0812">Transmembrane</keyword>
<dbReference type="EC" id="2.5.1.87" evidence="7"/>
<dbReference type="EMBL" id="JATAAI010000026">
    <property type="protein sequence ID" value="KAK1737126.1"/>
    <property type="molecule type" value="Genomic_DNA"/>
</dbReference>
<protein>
    <submittedName>
        <fullName evidence="7">Dehydrodolichyl diphosphate synthase family protein</fullName>
        <ecNumber evidence="7">2.5.1.87</ecNumber>
    </submittedName>
</protein>
<dbReference type="PANTHER" id="PTHR10291:SF43">
    <property type="entry name" value="DEHYDRODOLICHYL DIPHOSPHATE SYNTHASE COMPLEX SUBUNIT DHDDS"/>
    <property type="match status" value="1"/>
</dbReference>
<dbReference type="GO" id="GO:0016094">
    <property type="term" value="P:polyprenol biosynthetic process"/>
    <property type="evidence" value="ECO:0007669"/>
    <property type="project" value="TreeGrafter"/>
</dbReference>
<dbReference type="PROSITE" id="PS01066">
    <property type="entry name" value="UPP_SYNTHASE"/>
    <property type="match status" value="1"/>
</dbReference>
<name>A0AAD9D7K3_9STRA</name>
<evidence type="ECO:0000256" key="5">
    <source>
        <dbReference type="ARBA" id="ARBA00022842"/>
    </source>
</evidence>
<keyword evidence="6" id="KW-0472">Membrane</keyword>
<dbReference type="Pfam" id="PF01255">
    <property type="entry name" value="Prenyltransf"/>
    <property type="match status" value="1"/>
</dbReference>
<evidence type="ECO:0000256" key="2">
    <source>
        <dbReference type="ARBA" id="ARBA00005432"/>
    </source>
</evidence>
<dbReference type="InterPro" id="IPR018520">
    <property type="entry name" value="UPP_synth-like_CS"/>
</dbReference>
<evidence type="ECO:0000256" key="4">
    <source>
        <dbReference type="ARBA" id="ARBA00022723"/>
    </source>
</evidence>
<dbReference type="NCBIfam" id="TIGR00055">
    <property type="entry name" value="uppS"/>
    <property type="match status" value="1"/>
</dbReference>
<dbReference type="SUPFAM" id="SSF64005">
    <property type="entry name" value="Undecaprenyl diphosphate synthase"/>
    <property type="match status" value="1"/>
</dbReference>
<keyword evidence="5" id="KW-0460">Magnesium</keyword>
<dbReference type="GO" id="GO:0045547">
    <property type="term" value="F:ditrans,polycis-polyprenyl diphosphate synthase [(2E,6E)-farnesyl diphosphate specific] activity"/>
    <property type="evidence" value="ECO:0007669"/>
    <property type="project" value="UniProtKB-EC"/>
</dbReference>
<keyword evidence="3 7" id="KW-0808">Transferase</keyword>
<dbReference type="CDD" id="cd00475">
    <property type="entry name" value="Cis_IPPS"/>
    <property type="match status" value="1"/>
</dbReference>
<evidence type="ECO:0000256" key="3">
    <source>
        <dbReference type="ARBA" id="ARBA00022679"/>
    </source>
</evidence>
<dbReference type="InterPro" id="IPR001441">
    <property type="entry name" value="UPP_synth-like"/>
</dbReference>
<evidence type="ECO:0000256" key="6">
    <source>
        <dbReference type="SAM" id="Phobius"/>
    </source>
</evidence>
<dbReference type="GO" id="GO:0046872">
    <property type="term" value="F:metal ion binding"/>
    <property type="evidence" value="ECO:0007669"/>
    <property type="project" value="UniProtKB-KW"/>
</dbReference>
<feature type="transmembrane region" description="Helical" evidence="6">
    <location>
        <begin position="108"/>
        <end position="126"/>
    </location>
</feature>
<gene>
    <name evidence="7" type="ORF">QTG54_011993</name>
</gene>
<dbReference type="InterPro" id="IPR036424">
    <property type="entry name" value="UPP_synth-like_sf"/>
</dbReference>
<dbReference type="PANTHER" id="PTHR10291">
    <property type="entry name" value="DEHYDRODOLICHYL DIPHOSPHATE SYNTHASE FAMILY MEMBER"/>
    <property type="match status" value="1"/>
</dbReference>
<comment type="caution">
    <text evidence="7">The sequence shown here is derived from an EMBL/GenBank/DDBJ whole genome shotgun (WGS) entry which is preliminary data.</text>
</comment>
<dbReference type="HAMAP" id="MF_01139">
    <property type="entry name" value="ISPT"/>
    <property type="match status" value="1"/>
</dbReference>
<dbReference type="GO" id="GO:0005783">
    <property type="term" value="C:endoplasmic reticulum"/>
    <property type="evidence" value="ECO:0007669"/>
    <property type="project" value="TreeGrafter"/>
</dbReference>
<dbReference type="Proteomes" id="UP001224775">
    <property type="component" value="Unassembled WGS sequence"/>
</dbReference>
<organism evidence="7 8">
    <name type="scientific">Skeletonema marinoi</name>
    <dbReference type="NCBI Taxonomy" id="267567"/>
    <lineage>
        <taxon>Eukaryota</taxon>
        <taxon>Sar</taxon>
        <taxon>Stramenopiles</taxon>
        <taxon>Ochrophyta</taxon>
        <taxon>Bacillariophyta</taxon>
        <taxon>Coscinodiscophyceae</taxon>
        <taxon>Thalassiosirophycidae</taxon>
        <taxon>Thalassiosirales</taxon>
        <taxon>Skeletonemataceae</taxon>
        <taxon>Skeletonema</taxon>
        <taxon>Skeletonema marinoi-dohrnii complex</taxon>
    </lineage>
</organism>
<dbReference type="AlphaFoldDB" id="A0AAD9D7K3"/>
<reference evidence="7" key="1">
    <citation type="submission" date="2023-06" db="EMBL/GenBank/DDBJ databases">
        <title>Survivors Of The Sea: Transcriptome response of Skeletonema marinoi to long-term dormancy.</title>
        <authorList>
            <person name="Pinder M.I.M."/>
            <person name="Kourtchenko O."/>
            <person name="Robertson E.K."/>
            <person name="Larsson T."/>
            <person name="Maumus F."/>
            <person name="Osuna-Cruz C.M."/>
            <person name="Vancaester E."/>
            <person name="Stenow R."/>
            <person name="Vandepoele K."/>
            <person name="Ploug H."/>
            <person name="Bruchert V."/>
            <person name="Godhe A."/>
            <person name="Topel M."/>
        </authorList>
    </citation>
    <scope>NUCLEOTIDE SEQUENCE</scope>
    <source>
        <strain evidence="7">R05AC</strain>
    </source>
</reference>
<sequence>MANASWKRRAEGMLSQFIEGSANEADVEIYYGAPTSSPPKLMKPYFRLENYSTSGPTEPTCADSVYDRLLGCTCREDYAVDGTCGSLFMQWVKLALGRAVKAYLSNPILLALLPLVLGAVIGYYIGNRNNGMKRKHSIFFGRLSEIFQWACLHLMLIRQCKPWELVDEDRDERTRAELSAMETTRESGVELECVPRHIAVIMDGNRRYGKEKYGSATRGHWDGSKTLIEFGKWCIDEGIQTLTVYAFSTENWNRDAEEVSALMSIFCKYCDELRVESIKRGMRIRVLTTDGERIPEDVRRGIEEMEEETKHCTNFTMNICLSYGSRNEIVNACKSIAMDVQAGKIDVNEIGEAALQNKMLTSHCCDPEVIIRTSGEERLSNFLLWQAAYSEFFFLKKQWPELEKGDLLDVIRAFANGRKRRFGK</sequence>
<comment type="cofactor">
    <cofactor evidence="1">
        <name>Mg(2+)</name>
        <dbReference type="ChEBI" id="CHEBI:18420"/>
    </cofactor>
</comment>
<evidence type="ECO:0000256" key="1">
    <source>
        <dbReference type="ARBA" id="ARBA00001946"/>
    </source>
</evidence>
<keyword evidence="6" id="KW-1133">Transmembrane helix</keyword>
<evidence type="ECO:0000313" key="7">
    <source>
        <dbReference type="EMBL" id="KAK1737126.1"/>
    </source>
</evidence>